<comment type="catalytic activity">
    <reaction evidence="4">
        <text>[thioredoxin]-disulfide + sulfite + AMP + 2 H(+) = adenosine 5'-phosphosulfate + [thioredoxin]-dithiol</text>
        <dbReference type="Rhea" id="RHEA:21976"/>
        <dbReference type="Rhea" id="RHEA-COMP:10698"/>
        <dbReference type="Rhea" id="RHEA-COMP:10700"/>
        <dbReference type="ChEBI" id="CHEBI:15378"/>
        <dbReference type="ChEBI" id="CHEBI:17359"/>
        <dbReference type="ChEBI" id="CHEBI:29950"/>
        <dbReference type="ChEBI" id="CHEBI:50058"/>
        <dbReference type="ChEBI" id="CHEBI:58243"/>
        <dbReference type="ChEBI" id="CHEBI:456215"/>
        <dbReference type="EC" id="1.8.4.10"/>
    </reaction>
</comment>
<sequence>MDKSGIPEIIDRIGEKLEEYKSSGRKAFVSSSFQTHSLPLLHIISRFQPDTPVYFLNTGFHFPETITFRYEIADLFGLNIIDAVSPVSKAGQRDGNGKFFFVNNPDHCCYLNKVLPLEPIILSHDIWINGVRRDQTKFRSQLNEEEAMENGKMRYHPMLDWTSKMIWEYRKEYNLPEHPLDAQGYLSIGCMPCTRSFVEGGDNRQARWAGTSKDECGIQTEFVKVEAKAEAKV</sequence>
<comment type="function">
    <text evidence="4">Catalyzes the formation of sulfite from adenosine 5'-phosphosulfate (APS) using thioredoxin as an electron donor.</text>
</comment>
<dbReference type="GO" id="GO:0051539">
    <property type="term" value="F:4 iron, 4 sulfur cluster binding"/>
    <property type="evidence" value="ECO:0007669"/>
    <property type="project" value="UniProtKB-UniRule"/>
</dbReference>
<keyword evidence="4" id="KW-0963">Cytoplasm</keyword>
<keyword evidence="4" id="KW-0479">Metal-binding</keyword>
<dbReference type="GO" id="GO:0019379">
    <property type="term" value="P:sulfate assimilation, phosphoadenylyl sulfate reduction by phosphoadenylyl-sulfate reductase (thioredoxin)"/>
    <property type="evidence" value="ECO:0007669"/>
    <property type="project" value="UniProtKB-UniRule"/>
</dbReference>
<dbReference type="EMBL" id="JADKGY010000032">
    <property type="protein sequence ID" value="MBK9985004.1"/>
    <property type="molecule type" value="Genomic_DNA"/>
</dbReference>
<dbReference type="Gene3D" id="3.40.50.620">
    <property type="entry name" value="HUPs"/>
    <property type="match status" value="1"/>
</dbReference>
<keyword evidence="2 4" id="KW-0560">Oxidoreductase</keyword>
<comment type="pathway">
    <text evidence="3 4">Sulfur metabolism; hydrogen sulfide biosynthesis; sulfite from sulfate.</text>
</comment>
<feature type="domain" description="Phosphoadenosine phosphosulphate reductase" evidence="5">
    <location>
        <begin position="27"/>
        <end position="195"/>
    </location>
</feature>
<name>A0A9D7SZG1_9BACT</name>
<dbReference type="GO" id="GO:0005737">
    <property type="term" value="C:cytoplasm"/>
    <property type="evidence" value="ECO:0007669"/>
    <property type="project" value="UniProtKB-SubCell"/>
</dbReference>
<feature type="binding site" evidence="4">
    <location>
        <position position="190"/>
    </location>
    <ligand>
        <name>[4Fe-4S] cluster</name>
        <dbReference type="ChEBI" id="CHEBI:49883"/>
    </ligand>
</feature>
<feature type="active site" description="Nucleophile; cysteine thiosulfonate intermediate" evidence="4">
    <location>
        <position position="216"/>
    </location>
</feature>
<evidence type="ECO:0000256" key="4">
    <source>
        <dbReference type="HAMAP-Rule" id="MF_00063"/>
    </source>
</evidence>
<dbReference type="SUPFAM" id="SSF52402">
    <property type="entry name" value="Adenine nucleotide alpha hydrolases-like"/>
    <property type="match status" value="1"/>
</dbReference>
<dbReference type="PANTHER" id="PTHR46509:SF1">
    <property type="entry name" value="PHOSPHOADENOSINE PHOSPHOSULFATE REDUCTASE"/>
    <property type="match status" value="1"/>
</dbReference>
<evidence type="ECO:0000256" key="2">
    <source>
        <dbReference type="ARBA" id="ARBA00023002"/>
    </source>
</evidence>
<evidence type="ECO:0000256" key="1">
    <source>
        <dbReference type="ARBA" id="ARBA00009732"/>
    </source>
</evidence>
<dbReference type="GO" id="GO:0070814">
    <property type="term" value="P:hydrogen sulfide biosynthetic process"/>
    <property type="evidence" value="ECO:0007669"/>
    <property type="project" value="UniProtKB-UniRule"/>
</dbReference>
<feature type="binding site" evidence="4">
    <location>
        <position position="109"/>
    </location>
    <ligand>
        <name>[4Fe-4S] cluster</name>
        <dbReference type="ChEBI" id="CHEBI:49883"/>
    </ligand>
</feature>
<evidence type="ECO:0000259" key="5">
    <source>
        <dbReference type="Pfam" id="PF01507"/>
    </source>
</evidence>
<dbReference type="InterPro" id="IPR014729">
    <property type="entry name" value="Rossmann-like_a/b/a_fold"/>
</dbReference>
<comment type="caution">
    <text evidence="6">The sequence shown here is derived from an EMBL/GenBank/DDBJ whole genome shotgun (WGS) entry which is preliminary data.</text>
</comment>
<dbReference type="GO" id="GO:0043866">
    <property type="term" value="F:adenylyl-sulfate reductase (thioredoxin) activity"/>
    <property type="evidence" value="ECO:0007669"/>
    <property type="project" value="UniProtKB-EC"/>
</dbReference>
<keyword evidence="4" id="KW-0408">Iron</keyword>
<dbReference type="HAMAP" id="MF_00063">
    <property type="entry name" value="CysH"/>
    <property type="match status" value="1"/>
</dbReference>
<reference evidence="6 7" key="1">
    <citation type="submission" date="2020-10" db="EMBL/GenBank/DDBJ databases">
        <title>Connecting structure to function with the recovery of over 1000 high-quality activated sludge metagenome-assembled genomes encoding full-length rRNA genes using long-read sequencing.</title>
        <authorList>
            <person name="Singleton C.M."/>
            <person name="Petriglieri F."/>
            <person name="Kristensen J.M."/>
            <person name="Kirkegaard R.H."/>
            <person name="Michaelsen T.Y."/>
            <person name="Andersen M.H."/>
            <person name="Karst S.M."/>
            <person name="Dueholm M.S."/>
            <person name="Nielsen P.H."/>
            <person name="Albertsen M."/>
        </authorList>
    </citation>
    <scope>NUCLEOTIDE SEQUENCE [LARGE SCALE GENOMIC DNA]</scope>
    <source>
        <strain evidence="6">Ribe_18-Q3-R11-54_MAXAC.273</strain>
    </source>
</reference>
<comment type="cofactor">
    <cofactor evidence="4">
        <name>[4Fe-4S] cluster</name>
        <dbReference type="ChEBI" id="CHEBI:49883"/>
    </cofactor>
    <text evidence="4">Binds 1 [4Fe-4S] cluster per subunit.</text>
</comment>
<accession>A0A9D7SZG1</accession>
<gene>
    <name evidence="4" type="primary">cysH</name>
    <name evidence="6" type="ORF">IPP15_22025</name>
</gene>
<comment type="subcellular location">
    <subcellularLocation>
        <location evidence="4">Cytoplasm</location>
    </subcellularLocation>
</comment>
<evidence type="ECO:0000313" key="7">
    <source>
        <dbReference type="Proteomes" id="UP000808337"/>
    </source>
</evidence>
<dbReference type="Pfam" id="PF01507">
    <property type="entry name" value="PAPS_reduct"/>
    <property type="match status" value="1"/>
</dbReference>
<feature type="binding site" evidence="4">
    <location>
        <position position="108"/>
    </location>
    <ligand>
        <name>[4Fe-4S] cluster</name>
        <dbReference type="ChEBI" id="CHEBI:49883"/>
    </ligand>
</feature>
<protein>
    <recommendedName>
        <fullName evidence="4">Adenosine 5'-phosphosulfate reductase</fullName>
        <shortName evidence="4">APS reductase</shortName>
        <ecNumber evidence="4">1.8.4.10</ecNumber>
    </recommendedName>
    <alternativeName>
        <fullName evidence="4">5'-adenylylsulfate reductase</fullName>
    </alternativeName>
    <alternativeName>
        <fullName evidence="4">Thioredoxin-dependent 5'-adenylylsulfate reductase</fullName>
    </alternativeName>
</protein>
<dbReference type="InterPro" id="IPR004511">
    <property type="entry name" value="PAPS/APS_Rdtase"/>
</dbReference>
<dbReference type="AlphaFoldDB" id="A0A9D7SZG1"/>
<dbReference type="Proteomes" id="UP000808337">
    <property type="component" value="Unassembled WGS sequence"/>
</dbReference>
<feature type="binding site" evidence="4">
    <location>
        <position position="193"/>
    </location>
    <ligand>
        <name>[4Fe-4S] cluster</name>
        <dbReference type="ChEBI" id="CHEBI:49883"/>
    </ligand>
</feature>
<keyword evidence="4" id="KW-0411">Iron-sulfur</keyword>
<comment type="similarity">
    <text evidence="1 4">Belongs to the PAPS reductase family. CysH subfamily.</text>
</comment>
<dbReference type="PANTHER" id="PTHR46509">
    <property type="entry name" value="PHOSPHOADENOSINE PHOSPHOSULFATE REDUCTASE"/>
    <property type="match status" value="1"/>
</dbReference>
<dbReference type="GO" id="GO:0004604">
    <property type="term" value="F:phosphoadenylyl-sulfate reductase (thioredoxin) activity"/>
    <property type="evidence" value="ECO:0007669"/>
    <property type="project" value="UniProtKB-UniRule"/>
</dbReference>
<dbReference type="GO" id="GO:0046872">
    <property type="term" value="F:metal ion binding"/>
    <property type="evidence" value="ECO:0007669"/>
    <property type="project" value="UniProtKB-KW"/>
</dbReference>
<dbReference type="NCBIfam" id="NF002537">
    <property type="entry name" value="PRK02090.1"/>
    <property type="match status" value="1"/>
</dbReference>
<proteinExistence type="inferred from homology"/>
<dbReference type="InterPro" id="IPR002500">
    <property type="entry name" value="PAPS_reduct_dom"/>
</dbReference>
<dbReference type="PIRSF" id="PIRSF000857">
    <property type="entry name" value="PAPS_reductase"/>
    <property type="match status" value="1"/>
</dbReference>
<dbReference type="EC" id="1.8.4.10" evidence="4"/>
<evidence type="ECO:0000256" key="3">
    <source>
        <dbReference type="ARBA" id="ARBA00024327"/>
    </source>
</evidence>
<evidence type="ECO:0000313" key="6">
    <source>
        <dbReference type="EMBL" id="MBK9985004.1"/>
    </source>
</evidence>
<organism evidence="6 7">
    <name type="scientific">Candidatus Opimibacter skivensis</name>
    <dbReference type="NCBI Taxonomy" id="2982028"/>
    <lineage>
        <taxon>Bacteria</taxon>
        <taxon>Pseudomonadati</taxon>
        <taxon>Bacteroidota</taxon>
        <taxon>Saprospiria</taxon>
        <taxon>Saprospirales</taxon>
        <taxon>Saprospiraceae</taxon>
        <taxon>Candidatus Opimibacter</taxon>
    </lineage>
</organism>